<evidence type="ECO:0000313" key="2">
    <source>
        <dbReference type="EMBL" id="WOJ93806.1"/>
    </source>
</evidence>
<reference evidence="2 3" key="1">
    <citation type="submission" date="2023-10" db="EMBL/GenBank/DDBJ databases">
        <title>Two novel species belonging to the OM43/NOR5 clade.</title>
        <authorList>
            <person name="Park M."/>
        </authorList>
    </citation>
    <scope>NUCLEOTIDE SEQUENCE [LARGE SCALE GENOMIC DNA]</scope>
    <source>
        <strain evidence="2 3">IMCC43200</strain>
    </source>
</reference>
<name>A0ABZ0I3Q6_9GAMM</name>
<dbReference type="RefSeq" id="WP_407348446.1">
    <property type="nucleotide sequence ID" value="NZ_CP136864.1"/>
</dbReference>
<sequence length="253" mass="28832">MILRSLTKHLKEQNWFAVGLDFSIVVIGVFIGIQVANWNEARAEYKKETEALIELRNELRSSILLTRAKGEAYDQAAEAGRRSLAFLDTNNECITACWDRLVDFMHASQWQSLEINHSSYRNMRDQGFPTSALITKAVEAYLAQVDGNVNGFDVLPVYRSLVRQVINIEAQEYYWEKCWSLVDGIEKYNLNCPEGIPPGEATMLVNEVIDDPSIERHLTEWVGAIVSLPLTLRDQNLAAQRAVDLISEEIERR</sequence>
<dbReference type="EMBL" id="CP136864">
    <property type="protein sequence ID" value="WOJ93806.1"/>
    <property type="molecule type" value="Genomic_DNA"/>
</dbReference>
<protein>
    <submittedName>
        <fullName evidence="2">Uncharacterized protein</fullName>
    </submittedName>
</protein>
<keyword evidence="3" id="KW-1185">Reference proteome</keyword>
<keyword evidence="1" id="KW-0812">Transmembrane</keyword>
<organism evidence="2 3">
    <name type="scientific">Congregibacter variabilis</name>
    <dbReference type="NCBI Taxonomy" id="3081200"/>
    <lineage>
        <taxon>Bacteria</taxon>
        <taxon>Pseudomonadati</taxon>
        <taxon>Pseudomonadota</taxon>
        <taxon>Gammaproteobacteria</taxon>
        <taxon>Cellvibrionales</taxon>
        <taxon>Halieaceae</taxon>
        <taxon>Congregibacter</taxon>
    </lineage>
</organism>
<gene>
    <name evidence="2" type="ORF">R0135_01235</name>
</gene>
<keyword evidence="1" id="KW-0472">Membrane</keyword>
<keyword evidence="1" id="KW-1133">Transmembrane helix</keyword>
<dbReference type="Proteomes" id="UP001626537">
    <property type="component" value="Chromosome"/>
</dbReference>
<evidence type="ECO:0000313" key="3">
    <source>
        <dbReference type="Proteomes" id="UP001626537"/>
    </source>
</evidence>
<proteinExistence type="predicted"/>
<accession>A0ABZ0I3Q6</accession>
<feature type="transmembrane region" description="Helical" evidence="1">
    <location>
        <begin position="15"/>
        <end position="38"/>
    </location>
</feature>
<evidence type="ECO:0000256" key="1">
    <source>
        <dbReference type="SAM" id="Phobius"/>
    </source>
</evidence>